<gene>
    <name evidence="3" type="ORF">KGF57_003682</name>
</gene>
<name>A0AAD5FXW4_9ASCO</name>
<dbReference type="AlphaFoldDB" id="A0AAD5FXW4"/>
<feature type="compositionally biased region" description="Basic residues" evidence="1">
    <location>
        <begin position="87"/>
        <end position="111"/>
    </location>
</feature>
<dbReference type="SMART" id="SM00264">
    <property type="entry name" value="BAG"/>
    <property type="match status" value="1"/>
</dbReference>
<dbReference type="EMBL" id="JAIHNG010000130">
    <property type="protein sequence ID" value="KAI5955549.1"/>
    <property type="molecule type" value="Genomic_DNA"/>
</dbReference>
<evidence type="ECO:0000256" key="1">
    <source>
        <dbReference type="SAM" id="MobiDB-lite"/>
    </source>
</evidence>
<accession>A0AAD5FXW4</accession>
<dbReference type="GO" id="GO:0051087">
    <property type="term" value="F:protein-folding chaperone binding"/>
    <property type="evidence" value="ECO:0007669"/>
    <property type="project" value="InterPro"/>
</dbReference>
<organism evidence="3 4">
    <name type="scientific">Candida theae</name>
    <dbReference type="NCBI Taxonomy" id="1198502"/>
    <lineage>
        <taxon>Eukaryota</taxon>
        <taxon>Fungi</taxon>
        <taxon>Dikarya</taxon>
        <taxon>Ascomycota</taxon>
        <taxon>Saccharomycotina</taxon>
        <taxon>Pichiomycetes</taxon>
        <taxon>Debaryomycetaceae</taxon>
        <taxon>Candida/Lodderomyces clade</taxon>
        <taxon>Candida</taxon>
    </lineage>
</organism>
<reference evidence="3 4" key="1">
    <citation type="journal article" date="2022" name="DNA Res.">
        <title>Genome analysis of five recently described species of the CUG-Ser clade uncovers Candida theae as a new hybrid lineage with pathogenic potential in the Candida parapsilosis species complex.</title>
        <authorList>
            <person name="Mixao V."/>
            <person name="Del Olmo V."/>
            <person name="Hegedusova E."/>
            <person name="Saus E."/>
            <person name="Pryszcz L."/>
            <person name="Cillingova A."/>
            <person name="Nosek J."/>
            <person name="Gabaldon T."/>
        </authorList>
    </citation>
    <scope>NUCLEOTIDE SEQUENCE [LARGE SCALE GENOMIC DNA]</scope>
    <source>
        <strain evidence="3 4">CBS 12239</strain>
    </source>
</reference>
<proteinExistence type="predicted"/>
<dbReference type="SUPFAM" id="SSF63491">
    <property type="entry name" value="BAG domain"/>
    <property type="match status" value="1"/>
</dbReference>
<sequence>MSQLEKHIHTATAEFQHYLEFAKSKLTTNWDQLADLFKHHTNELTVDSVLNDFKNFNINPVTVSLTLISVTTLVLLGKVFSSGSSEHRHHHHHDSSDKKHKKKSGKKKLSRAQRANKEIQEILDYVESEYVPEIDKYIENYQTLSKDELETKFKFYDEMLLKELVKLDGIDVTGNDILRENRKKVIKFIQDHQKRLDKFKKDIAV</sequence>
<dbReference type="InterPro" id="IPR036533">
    <property type="entry name" value="BAG_dom_sf"/>
</dbReference>
<dbReference type="RefSeq" id="XP_051607892.1">
    <property type="nucleotide sequence ID" value="XM_051753126.1"/>
</dbReference>
<feature type="domain" description="BAG" evidence="2">
    <location>
        <begin position="115"/>
        <end position="200"/>
    </location>
</feature>
<feature type="region of interest" description="Disordered" evidence="1">
    <location>
        <begin position="84"/>
        <end position="114"/>
    </location>
</feature>
<dbReference type="InterPro" id="IPR003103">
    <property type="entry name" value="BAG_domain"/>
</dbReference>
<keyword evidence="4" id="KW-1185">Reference proteome</keyword>
<protein>
    <recommendedName>
        <fullName evidence="2">BAG domain-containing protein</fullName>
    </recommendedName>
</protein>
<evidence type="ECO:0000313" key="4">
    <source>
        <dbReference type="Proteomes" id="UP001204833"/>
    </source>
</evidence>
<dbReference type="Proteomes" id="UP001204833">
    <property type="component" value="Unassembled WGS sequence"/>
</dbReference>
<dbReference type="Pfam" id="PF02179">
    <property type="entry name" value="BAG"/>
    <property type="match status" value="1"/>
</dbReference>
<evidence type="ECO:0000259" key="2">
    <source>
        <dbReference type="PROSITE" id="PS51035"/>
    </source>
</evidence>
<evidence type="ECO:0000313" key="3">
    <source>
        <dbReference type="EMBL" id="KAI5955549.1"/>
    </source>
</evidence>
<dbReference type="Gene3D" id="1.20.58.120">
    <property type="entry name" value="BAG domain"/>
    <property type="match status" value="1"/>
</dbReference>
<dbReference type="PROSITE" id="PS51035">
    <property type="entry name" value="BAG"/>
    <property type="match status" value="1"/>
</dbReference>
<comment type="caution">
    <text evidence="3">The sequence shown here is derived from an EMBL/GenBank/DDBJ whole genome shotgun (WGS) entry which is preliminary data.</text>
</comment>
<dbReference type="GeneID" id="76151740"/>